<gene>
    <name evidence="1" type="ORF">J2X07_003563</name>
</gene>
<dbReference type="InterPro" id="IPR036492">
    <property type="entry name" value="YojF_sf"/>
</dbReference>
<proteinExistence type="predicted"/>
<dbReference type="SUPFAM" id="SSF89442">
    <property type="entry name" value="Hypothetical protein YojF"/>
    <property type="match status" value="1"/>
</dbReference>
<name>A0ABU1U585_9BACL</name>
<protein>
    <recommendedName>
        <fullName evidence="3">DUF1806 family protein</fullName>
    </recommendedName>
</protein>
<evidence type="ECO:0000313" key="1">
    <source>
        <dbReference type="EMBL" id="MDR7074566.1"/>
    </source>
</evidence>
<keyword evidence="2" id="KW-1185">Reference proteome</keyword>
<reference evidence="1 2" key="1">
    <citation type="submission" date="2023-07" db="EMBL/GenBank/DDBJ databases">
        <title>Sorghum-associated microbial communities from plants grown in Nebraska, USA.</title>
        <authorList>
            <person name="Schachtman D."/>
        </authorList>
    </citation>
    <scope>NUCLEOTIDE SEQUENCE [LARGE SCALE GENOMIC DNA]</scope>
    <source>
        <strain evidence="1 2">BE211</strain>
    </source>
</reference>
<dbReference type="EMBL" id="JAVDWA010000009">
    <property type="protein sequence ID" value="MDR7074566.1"/>
    <property type="molecule type" value="Genomic_DNA"/>
</dbReference>
<evidence type="ECO:0008006" key="3">
    <source>
        <dbReference type="Google" id="ProtNLM"/>
    </source>
</evidence>
<dbReference type="Gene3D" id="2.70.180.10">
    <property type="entry name" value="Hypothetical protein YojF"/>
    <property type="match status" value="1"/>
</dbReference>
<accession>A0ABU1U585</accession>
<dbReference type="InterPro" id="IPR014934">
    <property type="entry name" value="DUF1806"/>
</dbReference>
<dbReference type="RefSeq" id="WP_310261739.1">
    <property type="nucleotide sequence ID" value="NZ_JAVDWA010000009.1"/>
</dbReference>
<dbReference type="Pfam" id="PF08830">
    <property type="entry name" value="DUF1806"/>
    <property type="match status" value="1"/>
</dbReference>
<organism evidence="1 2">
    <name type="scientific">Fictibacillus barbaricus</name>
    <dbReference type="NCBI Taxonomy" id="182136"/>
    <lineage>
        <taxon>Bacteria</taxon>
        <taxon>Bacillati</taxon>
        <taxon>Bacillota</taxon>
        <taxon>Bacilli</taxon>
        <taxon>Bacillales</taxon>
        <taxon>Fictibacillaceae</taxon>
        <taxon>Fictibacillus</taxon>
    </lineage>
</organism>
<comment type="caution">
    <text evidence="1">The sequence shown here is derived from an EMBL/GenBank/DDBJ whole genome shotgun (WGS) entry which is preliminary data.</text>
</comment>
<evidence type="ECO:0000313" key="2">
    <source>
        <dbReference type="Proteomes" id="UP001258181"/>
    </source>
</evidence>
<sequence length="116" mass="12854">MQPIQPQDVQSALDERIGKEQYLHLETTNGAYANHNNDAVLTVNAYIRNGKVRYTTGKIMGDGPYRVGLKIDLGWIYAEGLTHWEIDSEGRLLMAGHDAEGRLALALQLSSAPFDV</sequence>
<dbReference type="Proteomes" id="UP001258181">
    <property type="component" value="Unassembled WGS sequence"/>
</dbReference>